<proteinExistence type="predicted"/>
<evidence type="ECO:0000313" key="1">
    <source>
        <dbReference type="EMBL" id="GIF76122.1"/>
    </source>
</evidence>
<name>A0ABQ4CXV4_9ACTN</name>
<gene>
    <name evidence="1" type="ORF">Asi02nite_56400</name>
</gene>
<reference evidence="1 2" key="1">
    <citation type="submission" date="2021-01" db="EMBL/GenBank/DDBJ databases">
        <title>Whole genome shotgun sequence of Asanoa siamensis NBRC 107932.</title>
        <authorList>
            <person name="Komaki H."/>
            <person name="Tamura T."/>
        </authorList>
    </citation>
    <scope>NUCLEOTIDE SEQUENCE [LARGE SCALE GENOMIC DNA]</scope>
    <source>
        <strain evidence="1 2">NBRC 107932</strain>
    </source>
</reference>
<organism evidence="1 2">
    <name type="scientific">Asanoa siamensis</name>
    <dbReference type="NCBI Taxonomy" id="926357"/>
    <lineage>
        <taxon>Bacteria</taxon>
        <taxon>Bacillati</taxon>
        <taxon>Actinomycetota</taxon>
        <taxon>Actinomycetes</taxon>
        <taxon>Micromonosporales</taxon>
        <taxon>Micromonosporaceae</taxon>
        <taxon>Asanoa</taxon>
    </lineage>
</organism>
<dbReference type="EMBL" id="BONE01000054">
    <property type="protein sequence ID" value="GIF76122.1"/>
    <property type="molecule type" value="Genomic_DNA"/>
</dbReference>
<accession>A0ABQ4CXV4</accession>
<dbReference type="Proteomes" id="UP000604117">
    <property type="component" value="Unassembled WGS sequence"/>
</dbReference>
<evidence type="ECO:0000313" key="2">
    <source>
        <dbReference type="Proteomes" id="UP000604117"/>
    </source>
</evidence>
<sequence length="212" mass="23903">MARVKDPRDITLHDLITSWYGPPVRAAIPLPDTCDWLPAPLKHWHTLASRWDARLTRMTSMVPPEKIQVADDGKAVFMVDATGDWRWSFDPADPGTVHDAELYEPWQRNPEPFTQFLIHTATRELVHSVPHRLWTSAAPDAAVAEILSPLEEIGFGAWQWPTPGHRIFTGDDTLVQVVAADGGWQVEVAAREPTALTRLESIATITWHRPTR</sequence>
<comment type="caution">
    <text evidence="1">The sequence shown here is derived from an EMBL/GenBank/DDBJ whole genome shotgun (WGS) entry which is preliminary data.</text>
</comment>
<keyword evidence="2" id="KW-1185">Reference proteome</keyword>
<protein>
    <submittedName>
        <fullName evidence="1">Uncharacterized protein</fullName>
    </submittedName>
</protein>